<feature type="compositionally biased region" description="Low complexity" evidence="3">
    <location>
        <begin position="53"/>
        <end position="65"/>
    </location>
</feature>
<dbReference type="InterPro" id="IPR037141">
    <property type="entry name" value="NDT80_DNA-bd_dom_sf"/>
</dbReference>
<organism evidence="5 6">
    <name type="scientific">Porites evermanni</name>
    <dbReference type="NCBI Taxonomy" id="104178"/>
    <lineage>
        <taxon>Eukaryota</taxon>
        <taxon>Metazoa</taxon>
        <taxon>Cnidaria</taxon>
        <taxon>Anthozoa</taxon>
        <taxon>Hexacorallia</taxon>
        <taxon>Scleractinia</taxon>
        <taxon>Fungiina</taxon>
        <taxon>Poritidae</taxon>
        <taxon>Porites</taxon>
    </lineage>
</organism>
<evidence type="ECO:0000256" key="3">
    <source>
        <dbReference type="SAM" id="MobiDB-lite"/>
    </source>
</evidence>
<dbReference type="InterPro" id="IPR051577">
    <property type="entry name" value="MRF-like"/>
</dbReference>
<evidence type="ECO:0000313" key="6">
    <source>
        <dbReference type="Proteomes" id="UP001159427"/>
    </source>
</evidence>
<dbReference type="Gene3D" id="2.60.40.1390">
    <property type="entry name" value="NDT80 DNA-binding domain"/>
    <property type="match status" value="1"/>
</dbReference>
<feature type="domain" description="NDT80" evidence="4">
    <location>
        <begin position="7"/>
        <end position="312"/>
    </location>
</feature>
<evidence type="ECO:0000259" key="4">
    <source>
        <dbReference type="PROSITE" id="PS51517"/>
    </source>
</evidence>
<reference evidence="5 6" key="1">
    <citation type="submission" date="2022-05" db="EMBL/GenBank/DDBJ databases">
        <authorList>
            <consortium name="Genoscope - CEA"/>
            <person name="William W."/>
        </authorList>
    </citation>
    <scope>NUCLEOTIDE SEQUENCE [LARGE SCALE GENOMIC DNA]</scope>
</reference>
<feature type="non-terminal residue" evidence="5">
    <location>
        <position position="333"/>
    </location>
</feature>
<dbReference type="PROSITE" id="PS51517">
    <property type="entry name" value="NDT80"/>
    <property type="match status" value="1"/>
</dbReference>
<evidence type="ECO:0000313" key="5">
    <source>
        <dbReference type="EMBL" id="CAH3183656.1"/>
    </source>
</evidence>
<sequence length="333" mass="38330">SSVSSEPKRKRKRSSECSETLTTNGISSLRLGSLKSEPGDFGIDGSGSENLDSPDPLTTPATPDPENSYQCLKWLPFKPDECCIMYDDASQRIPPPLFRVDADKGFNYSFADEAFVCQKKNHLQVTAYMSLQSEQAPKYVRGEQNELRRIEKFCLHLYGIKMESQASRIGVEQSQADRSKRHYEPLHQIYKIFIFSWVKCLKIKRNNLNETTDKEVSFLKMGTSQNFVTDSNKFQDVYADSQGLLHIHKFFYSETTANNMRKKGKPNPDQRYFLLVVAVYAHSKNKEYLVCANVSERIIVRVDTSEQLKNVSKMKLYRYRYSREYLEHAGLGT</sequence>
<dbReference type="Proteomes" id="UP001159427">
    <property type="component" value="Unassembled WGS sequence"/>
</dbReference>
<dbReference type="InterPro" id="IPR008967">
    <property type="entry name" value="p53-like_TF_DNA-bd_sf"/>
</dbReference>
<dbReference type="EMBL" id="CALNXI010002142">
    <property type="protein sequence ID" value="CAH3183656.1"/>
    <property type="molecule type" value="Genomic_DNA"/>
</dbReference>
<dbReference type="PANTHER" id="PTHR13029:SF18">
    <property type="entry name" value="MYELIN REGULATORY FACTOR HOMOLOG 1"/>
    <property type="match status" value="1"/>
</dbReference>
<evidence type="ECO:0000256" key="2">
    <source>
        <dbReference type="PROSITE-ProRule" id="PRU00850"/>
    </source>
</evidence>
<feature type="region of interest" description="Disordered" evidence="3">
    <location>
        <begin position="1"/>
        <end position="66"/>
    </location>
</feature>
<dbReference type="PANTHER" id="PTHR13029">
    <property type="match status" value="1"/>
</dbReference>
<proteinExistence type="predicted"/>
<name>A0ABN8S0K9_9CNID</name>
<accession>A0ABN8S0K9</accession>
<keyword evidence="6" id="KW-1185">Reference proteome</keyword>
<dbReference type="InterPro" id="IPR024061">
    <property type="entry name" value="NDT80_DNA-bd_dom"/>
</dbReference>
<comment type="caution">
    <text evidence="5">The sequence shown here is derived from an EMBL/GenBank/DDBJ whole genome shotgun (WGS) entry which is preliminary data.</text>
</comment>
<gene>
    <name evidence="5" type="ORF">PEVE_00015001</name>
</gene>
<evidence type="ECO:0000256" key="1">
    <source>
        <dbReference type="ARBA" id="ARBA00023125"/>
    </source>
</evidence>
<dbReference type="Pfam" id="PF05224">
    <property type="entry name" value="NDT80_PhoG"/>
    <property type="match status" value="1"/>
</dbReference>
<protein>
    <recommendedName>
        <fullName evidence="4">NDT80 domain-containing protein</fullName>
    </recommendedName>
</protein>
<feature type="non-terminal residue" evidence="5">
    <location>
        <position position="1"/>
    </location>
</feature>
<keyword evidence="1 2" id="KW-0238">DNA-binding</keyword>
<feature type="DNA-binding region" description="NDT80" evidence="2">
    <location>
        <begin position="7"/>
        <end position="312"/>
    </location>
</feature>
<dbReference type="SUPFAM" id="SSF49417">
    <property type="entry name" value="p53-like transcription factors"/>
    <property type="match status" value="1"/>
</dbReference>